<proteinExistence type="predicted"/>
<dbReference type="InterPro" id="IPR008927">
    <property type="entry name" value="6-PGluconate_DH-like_C_sf"/>
</dbReference>
<dbReference type="SUPFAM" id="SSF51735">
    <property type="entry name" value="NAD(P)-binding Rossmann-fold domains"/>
    <property type="match status" value="1"/>
</dbReference>
<dbReference type="OrthoDB" id="9810755at2"/>
<gene>
    <name evidence="2" type="ORF">FK178_03500</name>
</gene>
<sequence>MKSIVLFGAGNVATHLFRAISNTRNFRVVQVYNRTPANLVPFQTLVDTTSKMEEVKPADIYLIAVKDDAILPLVKELIFRQALVVHTAGAVSIDALENLDRKGIFYPLQTFSKTKKVDFKNIPICLEATNPQDLELLEELAGSISEKIFRINSEQRRSLHVAAVFVSNFVNYLYSEGEAICKENNIPFEILHPLILETAVKATGMSPLAAQTGPAKRNDTQVIQSHLELLTGDQQTIYSLITQSIQNLHGKEL</sequence>
<dbReference type="EMBL" id="CP042476">
    <property type="protein sequence ID" value="QED36831.1"/>
    <property type="molecule type" value="Genomic_DNA"/>
</dbReference>
<dbReference type="PANTHER" id="PTHR40459">
    <property type="entry name" value="CONSERVED HYPOTHETICAL ALANINE AND LEUCINE RICH PROTEIN"/>
    <property type="match status" value="1"/>
</dbReference>
<dbReference type="AlphaFoldDB" id="A0A5B8YGW1"/>
<reference evidence="2 3" key="1">
    <citation type="submission" date="2019-08" db="EMBL/GenBank/DDBJ databases">
        <title>Antarcticibacterium arcticum sp. nov., a bacterium isolated from marine sediment of the Canadian Beaufort Sea.</title>
        <authorList>
            <person name="Lee Y.M."/>
            <person name="Baek K."/>
            <person name="Lee D.-H."/>
            <person name="Shin S.C."/>
            <person name="Jin Y.K."/>
            <person name="Park Y."/>
        </authorList>
    </citation>
    <scope>NUCLEOTIDE SEQUENCE [LARGE SCALE GENOMIC DNA]</scope>
    <source>
        <strain evidence="2 3">PAMC 28998</strain>
    </source>
</reference>
<dbReference type="Proteomes" id="UP000321954">
    <property type="component" value="Chromosome"/>
</dbReference>
<protein>
    <submittedName>
        <fullName evidence="2">DUF2520 domain-containing protein</fullName>
    </submittedName>
</protein>
<dbReference type="PANTHER" id="PTHR40459:SF1">
    <property type="entry name" value="CONSERVED HYPOTHETICAL ALANINE AND LEUCINE RICH PROTEIN"/>
    <property type="match status" value="1"/>
</dbReference>
<dbReference type="Pfam" id="PF10728">
    <property type="entry name" value="DUF2520"/>
    <property type="match status" value="1"/>
</dbReference>
<dbReference type="InterPro" id="IPR037108">
    <property type="entry name" value="TM1727-like_C_sf"/>
</dbReference>
<dbReference type="RefSeq" id="WP_146831041.1">
    <property type="nucleotide sequence ID" value="NZ_CP042476.1"/>
</dbReference>
<feature type="domain" description="DUF2520" evidence="1">
    <location>
        <begin position="122"/>
        <end position="245"/>
    </location>
</feature>
<dbReference type="Gene3D" id="3.40.50.720">
    <property type="entry name" value="NAD(P)-binding Rossmann-like Domain"/>
    <property type="match status" value="1"/>
</dbReference>
<evidence type="ECO:0000313" key="2">
    <source>
        <dbReference type="EMBL" id="QED36831.1"/>
    </source>
</evidence>
<keyword evidence="3" id="KW-1185">Reference proteome</keyword>
<organism evidence="2 3">
    <name type="scientific">Antarcticibacterium arcticum</name>
    <dbReference type="NCBI Taxonomy" id="2585771"/>
    <lineage>
        <taxon>Bacteria</taxon>
        <taxon>Pseudomonadati</taxon>
        <taxon>Bacteroidota</taxon>
        <taxon>Flavobacteriia</taxon>
        <taxon>Flavobacteriales</taxon>
        <taxon>Flavobacteriaceae</taxon>
        <taxon>Antarcticibacterium</taxon>
    </lineage>
</organism>
<dbReference type="InterPro" id="IPR036291">
    <property type="entry name" value="NAD(P)-bd_dom_sf"/>
</dbReference>
<dbReference type="SUPFAM" id="SSF48179">
    <property type="entry name" value="6-phosphogluconate dehydrogenase C-terminal domain-like"/>
    <property type="match status" value="1"/>
</dbReference>
<dbReference type="Gene3D" id="1.10.1040.20">
    <property type="entry name" value="ProC-like, C-terminal domain"/>
    <property type="match status" value="1"/>
</dbReference>
<name>A0A5B8YGW1_9FLAO</name>
<dbReference type="KEGG" id="anp:FK178_03500"/>
<accession>A0A5B8YGW1</accession>
<evidence type="ECO:0000259" key="1">
    <source>
        <dbReference type="Pfam" id="PF10728"/>
    </source>
</evidence>
<evidence type="ECO:0000313" key="3">
    <source>
        <dbReference type="Proteomes" id="UP000321954"/>
    </source>
</evidence>
<dbReference type="InterPro" id="IPR018931">
    <property type="entry name" value="DUF2520"/>
</dbReference>